<dbReference type="AlphaFoldDB" id="X0RDR5"/>
<gene>
    <name evidence="1" type="ORF">RW1_070_00160</name>
</gene>
<protein>
    <submittedName>
        <fullName evidence="1">Uncharacterized protein</fullName>
    </submittedName>
</protein>
<evidence type="ECO:0000313" key="2">
    <source>
        <dbReference type="Proteomes" id="UP000019491"/>
    </source>
</evidence>
<sequence length="103" mass="11390">MEGLRDDYHDPRHIPTGHLERMSRAWLGRRDVVGPDRRLITIGKGHDSVTLNENADLFRALPADKVAVDAEADRVLINGWRVSSRLNCGAGPRLNADAALIPT</sequence>
<dbReference type="Proteomes" id="UP000019491">
    <property type="component" value="Unassembled WGS sequence"/>
</dbReference>
<accession>X0RDR5</accession>
<proteinExistence type="predicted"/>
<comment type="caution">
    <text evidence="1">The sequence shown here is derived from an EMBL/GenBank/DDBJ whole genome shotgun (WGS) entry which is preliminary data.</text>
</comment>
<name>X0RDR5_RHOWR</name>
<reference evidence="1 2" key="1">
    <citation type="submission" date="2014-02" db="EMBL/GenBank/DDBJ databases">
        <title>Whole genome shotgun sequence of Rhodococcus wratislaviensis NBRC 100605.</title>
        <authorList>
            <person name="Hosoyama A."/>
            <person name="Tsuchikane K."/>
            <person name="Yoshida I."/>
            <person name="Ohji S."/>
            <person name="Ichikawa N."/>
            <person name="Yamazoe A."/>
            <person name="Fujita N."/>
        </authorList>
    </citation>
    <scope>NUCLEOTIDE SEQUENCE [LARGE SCALE GENOMIC DNA]</scope>
    <source>
        <strain evidence="1 2">NBRC 100605</strain>
    </source>
</reference>
<organism evidence="1 2">
    <name type="scientific">Rhodococcus wratislaviensis NBRC 100605</name>
    <dbReference type="NCBI Taxonomy" id="1219028"/>
    <lineage>
        <taxon>Bacteria</taxon>
        <taxon>Bacillati</taxon>
        <taxon>Actinomycetota</taxon>
        <taxon>Actinomycetes</taxon>
        <taxon>Mycobacteriales</taxon>
        <taxon>Nocardiaceae</taxon>
        <taxon>Rhodococcus</taxon>
    </lineage>
</organism>
<keyword evidence="2" id="KW-1185">Reference proteome</keyword>
<evidence type="ECO:0000313" key="1">
    <source>
        <dbReference type="EMBL" id="GAF49185.1"/>
    </source>
</evidence>
<dbReference type="EMBL" id="BAWF01000070">
    <property type="protein sequence ID" value="GAF49185.1"/>
    <property type="molecule type" value="Genomic_DNA"/>
</dbReference>